<dbReference type="EMBL" id="NNRN01000038">
    <property type="protein sequence ID" value="OYR31422.1"/>
    <property type="molecule type" value="Genomic_DNA"/>
</dbReference>
<keyword evidence="1" id="KW-1133">Transmembrane helix</keyword>
<sequence length="39" mass="4265">MNGYSNGSEADVSVTVFFLCVGGWLAFEKRLALSKHCAR</sequence>
<dbReference type="Proteomes" id="UP000216363">
    <property type="component" value="Unassembled WGS sequence"/>
</dbReference>
<dbReference type="AlphaFoldDB" id="A0A256GWA3"/>
<organism evidence="2 3">
    <name type="scientific">Brucella lupini</name>
    <dbReference type="NCBI Taxonomy" id="255457"/>
    <lineage>
        <taxon>Bacteria</taxon>
        <taxon>Pseudomonadati</taxon>
        <taxon>Pseudomonadota</taxon>
        <taxon>Alphaproteobacteria</taxon>
        <taxon>Hyphomicrobiales</taxon>
        <taxon>Brucellaceae</taxon>
        <taxon>Brucella/Ochrobactrum group</taxon>
        <taxon>Brucella</taxon>
    </lineage>
</organism>
<comment type="caution">
    <text evidence="2">The sequence shown here is derived from an EMBL/GenBank/DDBJ whole genome shotgun (WGS) entry which is preliminary data.</text>
</comment>
<keyword evidence="1" id="KW-0812">Transmembrane</keyword>
<keyword evidence="1" id="KW-0472">Membrane</keyword>
<proteinExistence type="predicted"/>
<evidence type="ECO:0000313" key="3">
    <source>
        <dbReference type="Proteomes" id="UP000216363"/>
    </source>
</evidence>
<reference evidence="2 3" key="1">
    <citation type="submission" date="2017-07" db="EMBL/GenBank/DDBJ databases">
        <title>Draft genome of Ochrobactrum lupini type strain LUP21.</title>
        <authorList>
            <person name="Krzyzanowska D.M."/>
            <person name="Jafra S."/>
        </authorList>
    </citation>
    <scope>NUCLEOTIDE SEQUENCE [LARGE SCALE GENOMIC DNA]</scope>
    <source>
        <strain evidence="2 3">LUP21</strain>
    </source>
</reference>
<feature type="transmembrane region" description="Helical" evidence="1">
    <location>
        <begin position="12"/>
        <end position="27"/>
    </location>
</feature>
<evidence type="ECO:0000256" key="1">
    <source>
        <dbReference type="SAM" id="Phobius"/>
    </source>
</evidence>
<protein>
    <submittedName>
        <fullName evidence="2">Uncharacterized protein</fullName>
    </submittedName>
</protein>
<evidence type="ECO:0000313" key="2">
    <source>
        <dbReference type="EMBL" id="OYR31422.1"/>
    </source>
</evidence>
<name>A0A256GWA3_9HYPH</name>
<accession>A0A256GWA3</accession>
<gene>
    <name evidence="2" type="ORF">CES86_0915</name>
</gene>